<protein>
    <submittedName>
        <fullName evidence="8">Transcriptional regulator containing GAF, AAA-type ATPase, and DNA binding domains</fullName>
    </submittedName>
</protein>
<dbReference type="Pfam" id="PF00158">
    <property type="entry name" value="Sigma54_activat"/>
    <property type="match status" value="1"/>
</dbReference>
<dbReference type="Pfam" id="PF25601">
    <property type="entry name" value="AAA_lid_14"/>
    <property type="match status" value="1"/>
</dbReference>
<dbReference type="PROSITE" id="PS00688">
    <property type="entry name" value="SIGMA54_INTERACT_3"/>
    <property type="match status" value="1"/>
</dbReference>
<dbReference type="InterPro" id="IPR003593">
    <property type="entry name" value="AAA+_ATPase"/>
</dbReference>
<dbReference type="GO" id="GO:0006355">
    <property type="term" value="P:regulation of DNA-templated transcription"/>
    <property type="evidence" value="ECO:0007669"/>
    <property type="project" value="InterPro"/>
</dbReference>
<dbReference type="PANTHER" id="PTHR32071">
    <property type="entry name" value="TRANSCRIPTIONAL REGULATORY PROTEIN"/>
    <property type="match status" value="1"/>
</dbReference>
<dbReference type="SUPFAM" id="SSF55781">
    <property type="entry name" value="GAF domain-like"/>
    <property type="match status" value="1"/>
</dbReference>
<dbReference type="Gene3D" id="3.30.450.40">
    <property type="match status" value="1"/>
</dbReference>
<keyword evidence="4" id="KW-0238">DNA-binding</keyword>
<organism evidence="8 9">
    <name type="scientific">Desulfomonile tiedjei (strain ATCC 49306 / DSM 6799 / DCB-1)</name>
    <dbReference type="NCBI Taxonomy" id="706587"/>
    <lineage>
        <taxon>Bacteria</taxon>
        <taxon>Pseudomonadati</taxon>
        <taxon>Thermodesulfobacteriota</taxon>
        <taxon>Desulfomonilia</taxon>
        <taxon>Desulfomonilales</taxon>
        <taxon>Desulfomonilaceae</taxon>
        <taxon>Desulfomonile</taxon>
    </lineage>
</organism>
<evidence type="ECO:0000256" key="1">
    <source>
        <dbReference type="ARBA" id="ARBA00022741"/>
    </source>
</evidence>
<dbReference type="GO" id="GO:0003677">
    <property type="term" value="F:DNA binding"/>
    <property type="evidence" value="ECO:0007669"/>
    <property type="project" value="UniProtKB-KW"/>
</dbReference>
<dbReference type="SMART" id="SM00382">
    <property type="entry name" value="AAA"/>
    <property type="match status" value="1"/>
</dbReference>
<keyword evidence="5" id="KW-0804">Transcription</keyword>
<evidence type="ECO:0000256" key="2">
    <source>
        <dbReference type="ARBA" id="ARBA00022840"/>
    </source>
</evidence>
<dbReference type="InterPro" id="IPR027417">
    <property type="entry name" value="P-loop_NTPase"/>
</dbReference>
<evidence type="ECO:0000256" key="5">
    <source>
        <dbReference type="ARBA" id="ARBA00023163"/>
    </source>
</evidence>
<dbReference type="SMART" id="SM00065">
    <property type="entry name" value="GAF"/>
    <property type="match status" value="1"/>
</dbReference>
<dbReference type="AlphaFoldDB" id="I4C4W5"/>
<keyword evidence="3" id="KW-0805">Transcription regulation</keyword>
<dbReference type="CDD" id="cd00009">
    <property type="entry name" value="AAA"/>
    <property type="match status" value="1"/>
</dbReference>
<dbReference type="Gene3D" id="1.10.8.60">
    <property type="match status" value="1"/>
</dbReference>
<sequence>MKSLRGRTLMGTRMRHGSPEEKSPRGLSDCRKSVWNPESRYKALLEINNAIINQTSREDLFRCMAREITRYIDYDRFSISIYESDSNSLTVFAMAEGIPIREIDDSRRSMNADTVAKAVITSRKALIISDLAQYAHWNTIQSMIAAGLQSTMAFPLIARGKVVGSLHFSFKSKPSKMEEFAGFLSDLSGQVALAVDNMLSHTKLLELNSNLEQQKHYLMDHVDSQYRPDNFHYSSRVMKEIMAQVDIIADSDAGVLITGETGTGKDYIARYIHHLSSRRDGMFVKVTCPALAESLFESEMFGHAKGAFTGANSKRIGRFEMASGGTVFLDEIGELPLTLQAKLLHVLQDMRFERVGDSRPIAVDFRVIAATNRDLESAIQTKDFRSDLYYRLNTVSFHVPPLRERGEEIEPLIRQLTDSQSENMRRIPPIYSDQAMELMKEHSWPGNVRELKNIVTRLIIVFSGKVVNKKDIEPLLNTKRSESSSTPMTLREVERAHLIKVLSMTKGVVGGKNGAVSILKIPKSTLQYRLYKHGIDPLDFAH</sequence>
<feature type="domain" description="Sigma-54 factor interaction" evidence="7">
    <location>
        <begin position="231"/>
        <end position="460"/>
    </location>
</feature>
<gene>
    <name evidence="8" type="ordered locus">Desti_1898</name>
</gene>
<keyword evidence="2" id="KW-0067">ATP-binding</keyword>
<accession>I4C4W5</accession>
<dbReference type="PANTHER" id="PTHR32071:SF57">
    <property type="entry name" value="C4-DICARBOXYLATE TRANSPORT TRANSCRIPTIONAL REGULATORY PROTEIN DCTD"/>
    <property type="match status" value="1"/>
</dbReference>
<dbReference type="InterPro" id="IPR025944">
    <property type="entry name" value="Sigma_54_int_dom_CS"/>
</dbReference>
<feature type="compositionally biased region" description="Basic and acidic residues" evidence="6">
    <location>
        <begin position="17"/>
        <end position="30"/>
    </location>
</feature>
<dbReference type="EMBL" id="CP003360">
    <property type="protein sequence ID" value="AFM24606.1"/>
    <property type="molecule type" value="Genomic_DNA"/>
</dbReference>
<dbReference type="eggNOG" id="COG2203">
    <property type="taxonomic scope" value="Bacteria"/>
</dbReference>
<dbReference type="STRING" id="706587.Desti_1898"/>
<dbReference type="Gene3D" id="3.40.50.300">
    <property type="entry name" value="P-loop containing nucleotide triphosphate hydrolases"/>
    <property type="match status" value="1"/>
</dbReference>
<evidence type="ECO:0000313" key="9">
    <source>
        <dbReference type="Proteomes" id="UP000006055"/>
    </source>
</evidence>
<dbReference type="Pfam" id="PF13185">
    <property type="entry name" value="GAF_2"/>
    <property type="match status" value="1"/>
</dbReference>
<dbReference type="InterPro" id="IPR025943">
    <property type="entry name" value="Sigma_54_int_dom_ATP-bd_2"/>
</dbReference>
<dbReference type="InterPro" id="IPR002078">
    <property type="entry name" value="Sigma_54_int"/>
</dbReference>
<dbReference type="PROSITE" id="PS00675">
    <property type="entry name" value="SIGMA54_INTERACT_1"/>
    <property type="match status" value="1"/>
</dbReference>
<dbReference type="RefSeq" id="WP_014809751.1">
    <property type="nucleotide sequence ID" value="NC_018025.1"/>
</dbReference>
<dbReference type="InterPro" id="IPR058031">
    <property type="entry name" value="AAA_lid_NorR"/>
</dbReference>
<dbReference type="Gene3D" id="1.10.10.60">
    <property type="entry name" value="Homeodomain-like"/>
    <property type="match status" value="1"/>
</dbReference>
<dbReference type="KEGG" id="dti:Desti_1898"/>
<dbReference type="SUPFAM" id="SSF52540">
    <property type="entry name" value="P-loop containing nucleoside triphosphate hydrolases"/>
    <property type="match status" value="1"/>
</dbReference>
<evidence type="ECO:0000256" key="4">
    <source>
        <dbReference type="ARBA" id="ARBA00023125"/>
    </source>
</evidence>
<feature type="region of interest" description="Disordered" evidence="6">
    <location>
        <begin position="1"/>
        <end position="30"/>
    </location>
</feature>
<evidence type="ECO:0000256" key="6">
    <source>
        <dbReference type="SAM" id="MobiDB-lite"/>
    </source>
</evidence>
<dbReference type="Proteomes" id="UP000006055">
    <property type="component" value="Chromosome"/>
</dbReference>
<proteinExistence type="predicted"/>
<keyword evidence="9" id="KW-1185">Reference proteome</keyword>
<dbReference type="eggNOG" id="COG3829">
    <property type="taxonomic scope" value="Bacteria"/>
</dbReference>
<dbReference type="GO" id="GO:0005524">
    <property type="term" value="F:ATP binding"/>
    <property type="evidence" value="ECO:0007669"/>
    <property type="project" value="UniProtKB-KW"/>
</dbReference>
<dbReference type="PROSITE" id="PS50045">
    <property type="entry name" value="SIGMA54_INTERACT_4"/>
    <property type="match status" value="1"/>
</dbReference>
<evidence type="ECO:0000313" key="8">
    <source>
        <dbReference type="EMBL" id="AFM24606.1"/>
    </source>
</evidence>
<reference evidence="9" key="1">
    <citation type="submission" date="2012-06" db="EMBL/GenBank/DDBJ databases">
        <title>Complete sequence of chromosome of Desulfomonile tiedjei DSM 6799.</title>
        <authorList>
            <person name="Lucas S."/>
            <person name="Copeland A."/>
            <person name="Lapidus A."/>
            <person name="Glavina del Rio T."/>
            <person name="Dalin E."/>
            <person name="Tice H."/>
            <person name="Bruce D."/>
            <person name="Goodwin L."/>
            <person name="Pitluck S."/>
            <person name="Peters L."/>
            <person name="Ovchinnikova G."/>
            <person name="Zeytun A."/>
            <person name="Lu M."/>
            <person name="Kyrpides N."/>
            <person name="Mavromatis K."/>
            <person name="Ivanova N."/>
            <person name="Brettin T."/>
            <person name="Detter J.C."/>
            <person name="Han C."/>
            <person name="Larimer F."/>
            <person name="Land M."/>
            <person name="Hauser L."/>
            <person name="Markowitz V."/>
            <person name="Cheng J.-F."/>
            <person name="Hugenholtz P."/>
            <person name="Woyke T."/>
            <person name="Wu D."/>
            <person name="Spring S."/>
            <person name="Schroeder M."/>
            <person name="Brambilla E."/>
            <person name="Klenk H.-P."/>
            <person name="Eisen J.A."/>
        </authorList>
    </citation>
    <scope>NUCLEOTIDE SEQUENCE [LARGE SCALE GENOMIC DNA]</scope>
    <source>
        <strain evidence="9">ATCC 49306 / DSM 6799 / DCB-1</strain>
    </source>
</reference>
<dbReference type="InterPro" id="IPR003018">
    <property type="entry name" value="GAF"/>
</dbReference>
<evidence type="ECO:0000259" key="7">
    <source>
        <dbReference type="PROSITE" id="PS50045"/>
    </source>
</evidence>
<dbReference type="HOGENOM" id="CLU_000445_95_2_7"/>
<dbReference type="PROSITE" id="PS00676">
    <property type="entry name" value="SIGMA54_INTERACT_2"/>
    <property type="match status" value="1"/>
</dbReference>
<evidence type="ECO:0000256" key="3">
    <source>
        <dbReference type="ARBA" id="ARBA00023015"/>
    </source>
</evidence>
<dbReference type="FunFam" id="3.40.50.300:FF:000006">
    <property type="entry name" value="DNA-binding transcriptional regulator NtrC"/>
    <property type="match status" value="1"/>
</dbReference>
<dbReference type="InterPro" id="IPR025662">
    <property type="entry name" value="Sigma_54_int_dom_ATP-bd_1"/>
</dbReference>
<dbReference type="InterPro" id="IPR029016">
    <property type="entry name" value="GAF-like_dom_sf"/>
</dbReference>
<keyword evidence="1" id="KW-0547">Nucleotide-binding</keyword>
<name>I4C4W5_DESTA</name>